<dbReference type="PROSITE" id="PS50835">
    <property type="entry name" value="IG_LIKE"/>
    <property type="match status" value="1"/>
</dbReference>
<evidence type="ECO:0000259" key="1">
    <source>
        <dbReference type="PROSITE" id="PS50835"/>
    </source>
</evidence>
<dbReference type="SUPFAM" id="SSF48726">
    <property type="entry name" value="Immunoglobulin"/>
    <property type="match status" value="1"/>
</dbReference>
<proteinExistence type="predicted"/>
<sequence>MCVSVAPIVSLRLGNSIDPNGIKEGDDVYFDCHVKANPPSTKLTWYHNVSTHIPYLYVNLYAHALACVYYDVLAYLPMHNISYTYFIHYTTSDGVSQGVTLNLNSSARTMKSDNNLVLQRVTRNVAGRYACRATNSEGESFSNELTLRIKYSERND</sequence>
<evidence type="ECO:0000313" key="2">
    <source>
        <dbReference type="EMBL" id="KAF0773166.1"/>
    </source>
</evidence>
<dbReference type="AlphaFoldDB" id="A0A6G0ZPI3"/>
<dbReference type="InterPro" id="IPR003598">
    <property type="entry name" value="Ig_sub2"/>
</dbReference>
<dbReference type="SMART" id="SM00408">
    <property type="entry name" value="IGc2"/>
    <property type="match status" value="1"/>
</dbReference>
<dbReference type="PANTHER" id="PTHR23278:SF31">
    <property type="entry name" value="SIDESTEP II, ISOFORM A"/>
    <property type="match status" value="1"/>
</dbReference>
<accession>A0A6G0ZPI3</accession>
<gene>
    <name evidence="2" type="ORF">FWK35_00018678</name>
</gene>
<dbReference type="InterPro" id="IPR007110">
    <property type="entry name" value="Ig-like_dom"/>
</dbReference>
<feature type="domain" description="Ig-like" evidence="1">
    <location>
        <begin position="7"/>
        <end position="146"/>
    </location>
</feature>
<dbReference type="InterPro" id="IPR003599">
    <property type="entry name" value="Ig_sub"/>
</dbReference>
<dbReference type="EMBL" id="VUJU01000091">
    <property type="protein sequence ID" value="KAF0773166.1"/>
    <property type="molecule type" value="Genomic_DNA"/>
</dbReference>
<dbReference type="OrthoDB" id="6623433at2759"/>
<comment type="caution">
    <text evidence="2">The sequence shown here is derived from an EMBL/GenBank/DDBJ whole genome shotgun (WGS) entry which is preliminary data.</text>
</comment>
<protein>
    <submittedName>
        <fullName evidence="2">Hemicentin-1</fullName>
    </submittedName>
</protein>
<name>A0A6G0ZPI3_APHCR</name>
<reference evidence="2 3" key="1">
    <citation type="submission" date="2019-08" db="EMBL/GenBank/DDBJ databases">
        <title>Whole genome of Aphis craccivora.</title>
        <authorList>
            <person name="Voronova N.V."/>
            <person name="Shulinski R.S."/>
            <person name="Bandarenka Y.V."/>
            <person name="Zhorov D.G."/>
            <person name="Warner D."/>
        </authorList>
    </citation>
    <scope>NUCLEOTIDE SEQUENCE [LARGE SCALE GENOMIC DNA]</scope>
    <source>
        <strain evidence="2">180601</strain>
        <tissue evidence="2">Whole Body</tissue>
    </source>
</reference>
<dbReference type="PANTHER" id="PTHR23278">
    <property type="entry name" value="SIDESTEP PROTEIN"/>
    <property type="match status" value="1"/>
</dbReference>
<dbReference type="InterPro" id="IPR036179">
    <property type="entry name" value="Ig-like_dom_sf"/>
</dbReference>
<dbReference type="Gene3D" id="2.60.40.10">
    <property type="entry name" value="Immunoglobulins"/>
    <property type="match status" value="1"/>
</dbReference>
<keyword evidence="3" id="KW-1185">Reference proteome</keyword>
<dbReference type="SMART" id="SM00409">
    <property type="entry name" value="IG"/>
    <property type="match status" value="1"/>
</dbReference>
<dbReference type="InterPro" id="IPR013783">
    <property type="entry name" value="Ig-like_fold"/>
</dbReference>
<evidence type="ECO:0000313" key="3">
    <source>
        <dbReference type="Proteomes" id="UP000478052"/>
    </source>
</evidence>
<organism evidence="2 3">
    <name type="scientific">Aphis craccivora</name>
    <name type="common">Cowpea aphid</name>
    <dbReference type="NCBI Taxonomy" id="307492"/>
    <lineage>
        <taxon>Eukaryota</taxon>
        <taxon>Metazoa</taxon>
        <taxon>Ecdysozoa</taxon>
        <taxon>Arthropoda</taxon>
        <taxon>Hexapoda</taxon>
        <taxon>Insecta</taxon>
        <taxon>Pterygota</taxon>
        <taxon>Neoptera</taxon>
        <taxon>Paraneoptera</taxon>
        <taxon>Hemiptera</taxon>
        <taxon>Sternorrhyncha</taxon>
        <taxon>Aphidomorpha</taxon>
        <taxon>Aphidoidea</taxon>
        <taxon>Aphididae</taxon>
        <taxon>Aphidini</taxon>
        <taxon>Aphis</taxon>
        <taxon>Aphis</taxon>
    </lineage>
</organism>
<dbReference type="Proteomes" id="UP000478052">
    <property type="component" value="Unassembled WGS sequence"/>
</dbReference>